<proteinExistence type="predicted"/>
<keyword evidence="1" id="KW-1133">Transmembrane helix</keyword>
<accession>A0A382HC76</accession>
<feature type="non-terminal residue" evidence="2">
    <location>
        <position position="1"/>
    </location>
</feature>
<name>A0A382HC76_9ZZZZ</name>
<dbReference type="EMBL" id="UINC01060435">
    <property type="protein sequence ID" value="SVB84938.1"/>
    <property type="molecule type" value="Genomic_DNA"/>
</dbReference>
<gene>
    <name evidence="2" type="ORF">METZ01_LOCUS237792</name>
</gene>
<feature type="transmembrane region" description="Helical" evidence="1">
    <location>
        <begin position="6"/>
        <end position="35"/>
    </location>
</feature>
<keyword evidence="1" id="KW-0472">Membrane</keyword>
<sequence>VLMPLLIPLIGITPFLIAVLGALIGMGFASVISWIKGDKMASEVSGFDWGAVALTGPALMYLAKVGWAGKAGTLFGLAVGWPVLIAGALAIALAAGIGYLFSKVKSTEQKMLDHLGEMTKLSQDEFERRLEDQKSGFLASIAPGLAKTFGLETTQLQDAYMATEAAKDKVKAGKDLKKEEVSNLVKQVDMFASLDEPTLKALLDDKDKADELMRLIHSMYQVAQSGQLGEDSAKVIKQLSGLSQNIQMTAKDMFTEKEKAGDTGWFSGKGYLEDIAEDKMYGAKGGDLFERYAELMADPKFVKAQAAAEEIEGSDRYQTLAAKDYKDMDSGEQQEWKKLQGDLMKEKGTMNRLGYDQMGQMGGLQGDVRMADIFKLLTPDEQAMLIENALSDKKTLLKATKKLMKDDEGKGGTVISSSDNSSKVVTGGSVNNISTAGLFEIDHSLHKSLAQTG</sequence>
<evidence type="ECO:0000313" key="2">
    <source>
        <dbReference type="EMBL" id="SVB84938.1"/>
    </source>
</evidence>
<organism evidence="2">
    <name type="scientific">marine metagenome</name>
    <dbReference type="NCBI Taxonomy" id="408172"/>
    <lineage>
        <taxon>unclassified sequences</taxon>
        <taxon>metagenomes</taxon>
        <taxon>ecological metagenomes</taxon>
    </lineage>
</organism>
<feature type="transmembrane region" description="Helical" evidence="1">
    <location>
        <begin position="79"/>
        <end position="101"/>
    </location>
</feature>
<feature type="transmembrane region" description="Helical" evidence="1">
    <location>
        <begin position="47"/>
        <end position="67"/>
    </location>
</feature>
<dbReference type="AlphaFoldDB" id="A0A382HC76"/>
<reference evidence="2" key="1">
    <citation type="submission" date="2018-05" db="EMBL/GenBank/DDBJ databases">
        <authorList>
            <person name="Lanie J.A."/>
            <person name="Ng W.-L."/>
            <person name="Kazmierczak K.M."/>
            <person name="Andrzejewski T.M."/>
            <person name="Davidsen T.M."/>
            <person name="Wayne K.J."/>
            <person name="Tettelin H."/>
            <person name="Glass J.I."/>
            <person name="Rusch D."/>
            <person name="Podicherti R."/>
            <person name="Tsui H.-C.T."/>
            <person name="Winkler M.E."/>
        </authorList>
    </citation>
    <scope>NUCLEOTIDE SEQUENCE</scope>
</reference>
<protein>
    <submittedName>
        <fullName evidence="2">Uncharacterized protein</fullName>
    </submittedName>
</protein>
<keyword evidence="1" id="KW-0812">Transmembrane</keyword>
<evidence type="ECO:0000256" key="1">
    <source>
        <dbReference type="SAM" id="Phobius"/>
    </source>
</evidence>